<protein>
    <recommendedName>
        <fullName evidence="5">Carbonic anhydrase</fullName>
        <ecNumber evidence="5">4.2.1.1</ecNumber>
    </recommendedName>
    <alternativeName>
        <fullName evidence="5">Carbonate dehydratase</fullName>
    </alternativeName>
</protein>
<dbReference type="SUPFAM" id="SSF53056">
    <property type="entry name" value="beta-carbonic anhydrase, cab"/>
    <property type="match status" value="1"/>
</dbReference>
<dbReference type="EMBL" id="JACAZH010000005">
    <property type="protein sequence ID" value="KAF7367310.1"/>
    <property type="molecule type" value="Genomic_DNA"/>
</dbReference>
<proteinExistence type="inferred from homology"/>
<dbReference type="OrthoDB" id="10248475at2759"/>
<dbReference type="GO" id="GO:0004089">
    <property type="term" value="F:carbonate dehydratase activity"/>
    <property type="evidence" value="ECO:0007669"/>
    <property type="project" value="UniProtKB-UniRule"/>
</dbReference>
<comment type="catalytic activity">
    <reaction evidence="5">
        <text>hydrogencarbonate + H(+) = CO2 + H2O</text>
        <dbReference type="Rhea" id="RHEA:10748"/>
        <dbReference type="ChEBI" id="CHEBI:15377"/>
        <dbReference type="ChEBI" id="CHEBI:15378"/>
        <dbReference type="ChEBI" id="CHEBI:16526"/>
        <dbReference type="ChEBI" id="CHEBI:17544"/>
        <dbReference type="EC" id="4.2.1.1"/>
    </reaction>
</comment>
<keyword evidence="7" id="KW-1185">Reference proteome</keyword>
<comment type="caution">
    <text evidence="6">The sequence shown here is derived from an EMBL/GenBank/DDBJ whole genome shotgun (WGS) entry which is preliminary data.</text>
</comment>
<keyword evidence="5" id="KW-0456">Lyase</keyword>
<comment type="function">
    <text evidence="5">Reversible hydration of carbon dioxide.</text>
</comment>
<dbReference type="EC" id="4.2.1.1" evidence="5"/>
<dbReference type="GO" id="GO:0008270">
    <property type="term" value="F:zinc ion binding"/>
    <property type="evidence" value="ECO:0007669"/>
    <property type="project" value="UniProtKB-UniRule"/>
</dbReference>
<evidence type="ECO:0000313" key="6">
    <source>
        <dbReference type="EMBL" id="KAF7367310.1"/>
    </source>
</evidence>
<name>A0A8H6Z0V5_9AGAR</name>
<evidence type="ECO:0000256" key="5">
    <source>
        <dbReference type="RuleBase" id="RU003956"/>
    </source>
</evidence>
<feature type="binding site" evidence="4">
    <location>
        <position position="32"/>
    </location>
    <ligand>
        <name>Zn(2+)</name>
        <dbReference type="ChEBI" id="CHEBI:29105"/>
    </ligand>
</feature>
<dbReference type="PANTHER" id="PTHR43175:SF3">
    <property type="entry name" value="CARBON DISULFIDE HYDROLASE"/>
    <property type="match status" value="1"/>
</dbReference>
<accession>A0A8H6Z0V5</accession>
<evidence type="ECO:0000256" key="4">
    <source>
        <dbReference type="PIRSR" id="PIRSR601765-1"/>
    </source>
</evidence>
<dbReference type="InterPro" id="IPR001765">
    <property type="entry name" value="Carbonic_anhydrase"/>
</dbReference>
<gene>
    <name evidence="6" type="ORF">MSAN_00793100</name>
</gene>
<keyword evidence="3 4" id="KW-0862">Zinc</keyword>
<comment type="similarity">
    <text evidence="1 5">Belongs to the beta-class carbonic anhydrase family.</text>
</comment>
<evidence type="ECO:0000313" key="7">
    <source>
        <dbReference type="Proteomes" id="UP000623467"/>
    </source>
</evidence>
<dbReference type="AlphaFoldDB" id="A0A8H6Z0V5"/>
<feature type="binding site" evidence="4">
    <location>
        <position position="84"/>
    </location>
    <ligand>
        <name>Zn(2+)</name>
        <dbReference type="ChEBI" id="CHEBI:29105"/>
    </ligand>
</feature>
<dbReference type="SMART" id="SM00947">
    <property type="entry name" value="Pro_CA"/>
    <property type="match status" value="1"/>
</dbReference>
<dbReference type="Pfam" id="PF00484">
    <property type="entry name" value="Pro_CA"/>
    <property type="match status" value="1"/>
</dbReference>
<comment type="cofactor">
    <cofactor evidence="4">
        <name>Zn(2+)</name>
        <dbReference type="ChEBI" id="CHEBI:29105"/>
    </cofactor>
    <text evidence="4">Binds 1 zinc ion per subunit.</text>
</comment>
<dbReference type="CDD" id="cd03379">
    <property type="entry name" value="beta_CA_cladeD"/>
    <property type="match status" value="1"/>
</dbReference>
<evidence type="ECO:0000256" key="2">
    <source>
        <dbReference type="ARBA" id="ARBA00022723"/>
    </source>
</evidence>
<dbReference type="InterPro" id="IPR036874">
    <property type="entry name" value="Carbonic_anhydrase_sf"/>
</dbReference>
<evidence type="ECO:0000256" key="3">
    <source>
        <dbReference type="ARBA" id="ARBA00022833"/>
    </source>
</evidence>
<dbReference type="PANTHER" id="PTHR43175">
    <property type="entry name" value="CARBONIC ANHYDRASE"/>
    <property type="match status" value="1"/>
</dbReference>
<dbReference type="Proteomes" id="UP000623467">
    <property type="component" value="Unassembled WGS sequence"/>
</dbReference>
<feature type="binding site" evidence="4">
    <location>
        <position position="87"/>
    </location>
    <ligand>
        <name>Zn(2+)</name>
        <dbReference type="ChEBI" id="CHEBI:29105"/>
    </ligand>
</feature>
<evidence type="ECO:0000256" key="1">
    <source>
        <dbReference type="ARBA" id="ARBA00006217"/>
    </source>
</evidence>
<feature type="binding site" evidence="4">
    <location>
        <position position="34"/>
    </location>
    <ligand>
        <name>Zn(2+)</name>
        <dbReference type="ChEBI" id="CHEBI:29105"/>
    </ligand>
</feature>
<organism evidence="6 7">
    <name type="scientific">Mycena sanguinolenta</name>
    <dbReference type="NCBI Taxonomy" id="230812"/>
    <lineage>
        <taxon>Eukaryota</taxon>
        <taxon>Fungi</taxon>
        <taxon>Dikarya</taxon>
        <taxon>Basidiomycota</taxon>
        <taxon>Agaricomycotina</taxon>
        <taxon>Agaricomycetes</taxon>
        <taxon>Agaricomycetidae</taxon>
        <taxon>Agaricales</taxon>
        <taxon>Marasmiineae</taxon>
        <taxon>Mycenaceae</taxon>
        <taxon>Mycena</taxon>
    </lineage>
</organism>
<sequence length="169" mass="18829">MIAQEFIEANQEYAANFSKPKLNRRNVLVVTCMDPRIHPYEQLGLKIGEGGIVRNAGGSAEDAINSIVVVQHVFEVSQIAIVHHTDCGATKFTTEWLRNKVKEANPGRDDVAQTIDNMDFHTFTDAEQSVRRDLKYLAENPLVLKGTSVTGWVYDVETGKISQVDEVVV</sequence>
<keyword evidence="2 4" id="KW-0479">Metal-binding</keyword>
<dbReference type="Gene3D" id="3.40.1050.10">
    <property type="entry name" value="Carbonic anhydrase"/>
    <property type="match status" value="1"/>
</dbReference>
<reference evidence="6" key="1">
    <citation type="submission" date="2020-05" db="EMBL/GenBank/DDBJ databases">
        <title>Mycena genomes resolve the evolution of fungal bioluminescence.</title>
        <authorList>
            <person name="Tsai I.J."/>
        </authorList>
    </citation>
    <scope>NUCLEOTIDE SEQUENCE</scope>
    <source>
        <strain evidence="6">160909Yilan</strain>
    </source>
</reference>